<dbReference type="PROSITE" id="PS50240">
    <property type="entry name" value="TRYPSIN_DOM"/>
    <property type="match status" value="1"/>
</dbReference>
<dbReference type="PANTHER" id="PTHR24253:SF176">
    <property type="entry name" value="CORIN, ISOFORM B"/>
    <property type="match status" value="1"/>
</dbReference>
<keyword evidence="3" id="KW-0720">Serine protease</keyword>
<name>A0AAV2SQ27_MEGNR</name>
<feature type="non-terminal residue" evidence="5">
    <location>
        <position position="310"/>
    </location>
</feature>
<dbReference type="PANTHER" id="PTHR24253">
    <property type="entry name" value="TRANSMEMBRANE PROTEASE SERINE"/>
    <property type="match status" value="1"/>
</dbReference>
<keyword evidence="3" id="KW-0645">Protease</keyword>
<dbReference type="PROSITE" id="PS00135">
    <property type="entry name" value="TRYPSIN_SER"/>
    <property type="match status" value="1"/>
</dbReference>
<evidence type="ECO:0000256" key="3">
    <source>
        <dbReference type="RuleBase" id="RU363034"/>
    </source>
</evidence>
<sequence>MSTTALIQTTGIAGPTIRCGIENPAAPRIVNGVDVSVVRKYSWQVGLAAGKQFLYNCGGSIITNKHILTAAHCFKNPTDGIVPCSMNLVKQTYVGIGDHNQGESDDNLPDLVEPILIKQVTLHENYTCDANLWDIAVVELTTPIDLLKHADAIHPICLPKDNSKTYEGLIATISGWGTTIGYNLPATPPPPQLPNILQEAQVTVNSITDCKSNYNNITIGNITGSVFVDLEQNLCAGTDQGFENGGEDTCQGDSGGPISVKETGQHVQIGVVSHGFGCASEGFPGVYARVSYFLDWIKSKVGSEATYTLP</sequence>
<dbReference type="InterPro" id="IPR033116">
    <property type="entry name" value="TRYPSIN_SER"/>
</dbReference>
<dbReference type="EMBL" id="CAXKWB010097249">
    <property type="protein sequence ID" value="CAL4221321.1"/>
    <property type="molecule type" value="Genomic_DNA"/>
</dbReference>
<feature type="domain" description="Peptidase S1" evidence="4">
    <location>
        <begin position="29"/>
        <end position="302"/>
    </location>
</feature>
<organism evidence="5 6">
    <name type="scientific">Meganyctiphanes norvegica</name>
    <name type="common">Northern krill</name>
    <name type="synonym">Thysanopoda norvegica</name>
    <dbReference type="NCBI Taxonomy" id="48144"/>
    <lineage>
        <taxon>Eukaryota</taxon>
        <taxon>Metazoa</taxon>
        <taxon>Ecdysozoa</taxon>
        <taxon>Arthropoda</taxon>
        <taxon>Crustacea</taxon>
        <taxon>Multicrustacea</taxon>
        <taxon>Malacostraca</taxon>
        <taxon>Eumalacostraca</taxon>
        <taxon>Eucarida</taxon>
        <taxon>Euphausiacea</taxon>
        <taxon>Euphausiidae</taxon>
        <taxon>Meganyctiphanes</taxon>
    </lineage>
</organism>
<accession>A0AAV2SQ27</accession>
<dbReference type="GO" id="GO:0006508">
    <property type="term" value="P:proteolysis"/>
    <property type="evidence" value="ECO:0007669"/>
    <property type="project" value="UniProtKB-KW"/>
</dbReference>
<protein>
    <recommendedName>
        <fullName evidence="4">Peptidase S1 domain-containing protein</fullName>
    </recommendedName>
</protein>
<dbReference type="CDD" id="cd00190">
    <property type="entry name" value="Tryp_SPc"/>
    <property type="match status" value="1"/>
</dbReference>
<keyword evidence="6" id="KW-1185">Reference proteome</keyword>
<dbReference type="InterPro" id="IPR001314">
    <property type="entry name" value="Peptidase_S1A"/>
</dbReference>
<dbReference type="Proteomes" id="UP001497623">
    <property type="component" value="Unassembled WGS sequence"/>
</dbReference>
<gene>
    <name evidence="5" type="ORF">MNOR_LOCUS39121</name>
</gene>
<dbReference type="Pfam" id="PF00089">
    <property type="entry name" value="Trypsin"/>
    <property type="match status" value="1"/>
</dbReference>
<dbReference type="PROSITE" id="PS00134">
    <property type="entry name" value="TRYPSIN_HIS"/>
    <property type="match status" value="1"/>
</dbReference>
<evidence type="ECO:0000313" key="5">
    <source>
        <dbReference type="EMBL" id="CAL4221321.1"/>
    </source>
</evidence>
<dbReference type="Gene3D" id="2.40.10.10">
    <property type="entry name" value="Trypsin-like serine proteases"/>
    <property type="match status" value="1"/>
</dbReference>
<dbReference type="AlphaFoldDB" id="A0AAV2SQ27"/>
<keyword evidence="3" id="KW-0378">Hydrolase</keyword>
<dbReference type="InterPro" id="IPR001254">
    <property type="entry name" value="Trypsin_dom"/>
</dbReference>
<keyword evidence="1" id="KW-1015">Disulfide bond</keyword>
<evidence type="ECO:0000313" key="6">
    <source>
        <dbReference type="Proteomes" id="UP001497623"/>
    </source>
</evidence>
<dbReference type="SMART" id="SM00020">
    <property type="entry name" value="Tryp_SPc"/>
    <property type="match status" value="1"/>
</dbReference>
<dbReference type="InterPro" id="IPR009003">
    <property type="entry name" value="Peptidase_S1_PA"/>
</dbReference>
<dbReference type="PRINTS" id="PR00722">
    <property type="entry name" value="CHYMOTRYPSIN"/>
</dbReference>
<dbReference type="InterPro" id="IPR043504">
    <property type="entry name" value="Peptidase_S1_PA_chymotrypsin"/>
</dbReference>
<dbReference type="InterPro" id="IPR018114">
    <property type="entry name" value="TRYPSIN_HIS"/>
</dbReference>
<evidence type="ECO:0000256" key="2">
    <source>
        <dbReference type="ARBA" id="ARBA00024195"/>
    </source>
</evidence>
<dbReference type="SUPFAM" id="SSF50494">
    <property type="entry name" value="Trypsin-like serine proteases"/>
    <property type="match status" value="1"/>
</dbReference>
<reference evidence="5 6" key="1">
    <citation type="submission" date="2024-05" db="EMBL/GenBank/DDBJ databases">
        <authorList>
            <person name="Wallberg A."/>
        </authorList>
    </citation>
    <scope>NUCLEOTIDE SEQUENCE [LARGE SCALE GENOMIC DNA]</scope>
</reference>
<proteinExistence type="inferred from homology"/>
<comment type="caution">
    <text evidence="5">The sequence shown here is derived from an EMBL/GenBank/DDBJ whole genome shotgun (WGS) entry which is preliminary data.</text>
</comment>
<dbReference type="FunFam" id="2.40.10.10:FF:000002">
    <property type="entry name" value="Transmembrane protease serine"/>
    <property type="match status" value="1"/>
</dbReference>
<comment type="similarity">
    <text evidence="2">Belongs to the peptidase S1 family. CLIP subfamily.</text>
</comment>
<dbReference type="GO" id="GO:0004252">
    <property type="term" value="F:serine-type endopeptidase activity"/>
    <property type="evidence" value="ECO:0007669"/>
    <property type="project" value="InterPro"/>
</dbReference>
<evidence type="ECO:0000256" key="1">
    <source>
        <dbReference type="ARBA" id="ARBA00023157"/>
    </source>
</evidence>
<evidence type="ECO:0000259" key="4">
    <source>
        <dbReference type="PROSITE" id="PS50240"/>
    </source>
</evidence>